<keyword evidence="1" id="KW-0255">Endonuclease</keyword>
<sequence length="275" mass="30199">MLAAKQELIVRELEEGTGAVIAVAIDNGGLRSGMKIWFADLDQQHGPVAEIRPRGLKAHHVNLTFGNFSGPIIRQIRQASAEDRQLAMALVASIDQAAALSLGEQALEDWTVTDGSFRMDATIRHDVRPDTDEAVSLTCREVIVPMMAAMAELIGYDMVEDDAVDDEPAFEGAIKPSVINRRERNPRNRLLCIRLHGESCAACGLEPRLRYGEIAGGIIEVHHLEPLANVAAPRPYDPATDLLPLCPSCHRAAHTRRPVPWDIEDIRCMLEEHGG</sequence>
<dbReference type="AlphaFoldDB" id="A0A975TUW6"/>
<dbReference type="Proteomes" id="UP000693972">
    <property type="component" value="Unassembled WGS sequence"/>
</dbReference>
<evidence type="ECO:0000313" key="1">
    <source>
        <dbReference type="EMBL" id="QXL87900.1"/>
    </source>
</evidence>
<accession>A0A975TUW6</accession>
<name>A0A975TUW6_9RHOB</name>
<dbReference type="Gene3D" id="1.10.30.50">
    <property type="match status" value="1"/>
</dbReference>
<dbReference type="EMBL" id="JAIMBW010000001">
    <property type="protein sequence ID" value="MBY4895306.1"/>
    <property type="molecule type" value="Genomic_DNA"/>
</dbReference>
<dbReference type="GO" id="GO:0004519">
    <property type="term" value="F:endonuclease activity"/>
    <property type="evidence" value="ECO:0007669"/>
    <property type="project" value="UniProtKB-KW"/>
</dbReference>
<organism evidence="1">
    <name type="scientific">Gymnodinialimonas phycosphaerae</name>
    <dbReference type="NCBI Taxonomy" id="2841589"/>
    <lineage>
        <taxon>Bacteria</taxon>
        <taxon>Pseudomonadati</taxon>
        <taxon>Pseudomonadota</taxon>
        <taxon>Alphaproteobacteria</taxon>
        <taxon>Rhodobacterales</taxon>
        <taxon>Paracoccaceae</taxon>
        <taxon>Gymnodinialimonas</taxon>
    </lineage>
</organism>
<dbReference type="RefSeq" id="WP_257894746.1">
    <property type="nucleotide sequence ID" value="NZ_JAIMBW010000001.1"/>
</dbReference>
<reference evidence="1 2" key="1">
    <citation type="submission" date="2021-07" db="EMBL/GenBank/DDBJ databases">
        <title>Karlodiniumbacter phycospheric gen. nov., sp. nov., a phycosphere bacterium isolated from karlodinium veneficum.</title>
        <authorList>
            <person name="Peng Y."/>
            <person name="Jiang L."/>
            <person name="Lee J."/>
        </authorList>
    </citation>
    <scope>NUCLEOTIDE SEQUENCE</scope>
    <source>
        <strain evidence="1 2">N5</strain>
    </source>
</reference>
<dbReference type="InterPro" id="IPR003615">
    <property type="entry name" value="HNH_nuc"/>
</dbReference>
<keyword evidence="2" id="KW-1185">Reference proteome</keyword>
<keyword evidence="1" id="KW-0378">Hydrolase</keyword>
<dbReference type="EMBL" id="CP078073">
    <property type="protein sequence ID" value="QXL87900.1"/>
    <property type="molecule type" value="Genomic_DNA"/>
</dbReference>
<dbReference type="CDD" id="cd00085">
    <property type="entry name" value="HNHc"/>
    <property type="match status" value="1"/>
</dbReference>
<proteinExistence type="predicted"/>
<gene>
    <name evidence="1" type="ORF">KUL25_21305</name>
</gene>
<protein>
    <submittedName>
        <fullName evidence="1">HNH endonuclease</fullName>
    </submittedName>
</protein>
<evidence type="ECO:0000313" key="2">
    <source>
        <dbReference type="Proteomes" id="UP000693972"/>
    </source>
</evidence>
<keyword evidence="1" id="KW-0540">Nuclease</keyword>